<dbReference type="PANTHER" id="PTHR11462:SF7">
    <property type="entry name" value="TRANSCRIPTION FACTOR JUND"/>
    <property type="match status" value="1"/>
</dbReference>
<evidence type="ECO:0000256" key="8">
    <source>
        <dbReference type="SAM" id="Coils"/>
    </source>
</evidence>
<dbReference type="GO" id="GO:0005667">
    <property type="term" value="C:transcription regulator complex"/>
    <property type="evidence" value="ECO:0007669"/>
    <property type="project" value="TreeGrafter"/>
</dbReference>
<dbReference type="SMART" id="SM00338">
    <property type="entry name" value="BRLZ"/>
    <property type="match status" value="1"/>
</dbReference>
<proteinExistence type="inferred from homology"/>
<dbReference type="SUPFAM" id="SSF47454">
    <property type="entry name" value="A DNA-binding domain in eukaryotic transcription factors"/>
    <property type="match status" value="1"/>
</dbReference>
<reference evidence="10" key="1">
    <citation type="submission" date="2025-08" db="UniProtKB">
        <authorList>
            <consortium name="Ensembl"/>
        </authorList>
    </citation>
    <scope>IDENTIFICATION</scope>
</reference>
<dbReference type="InterPro" id="IPR002112">
    <property type="entry name" value="Leuzip_Jun"/>
</dbReference>
<evidence type="ECO:0000259" key="9">
    <source>
        <dbReference type="PROSITE" id="PS50217"/>
    </source>
</evidence>
<protein>
    <recommendedName>
        <fullName evidence="6">Transcription factor JunD</fullName>
    </recommendedName>
    <alternativeName>
        <fullName evidence="7">Transcription factor AP-1 subunit JunD</fullName>
    </alternativeName>
</protein>
<keyword evidence="8" id="KW-0175">Coiled coil</keyword>
<dbReference type="PRINTS" id="PR00043">
    <property type="entry name" value="LEUZIPPRJUN"/>
</dbReference>
<dbReference type="Gene3D" id="1.20.5.170">
    <property type="match status" value="1"/>
</dbReference>
<comment type="similarity">
    <text evidence="1">Belongs to the bZIP family. Jun subfamily.</text>
</comment>
<dbReference type="InterPro" id="IPR005643">
    <property type="entry name" value="JNK"/>
</dbReference>
<keyword evidence="11" id="KW-1185">Reference proteome</keyword>
<evidence type="ECO:0000313" key="11">
    <source>
        <dbReference type="Proteomes" id="UP000694557"/>
    </source>
</evidence>
<dbReference type="InterPro" id="IPR050946">
    <property type="entry name" value="AP-1_TF_bZIP"/>
</dbReference>
<dbReference type="GeneTree" id="ENSGT00940000162806"/>
<feature type="domain" description="BZIP" evidence="9">
    <location>
        <begin position="264"/>
        <end position="327"/>
    </location>
</feature>
<dbReference type="SUPFAM" id="SSF57959">
    <property type="entry name" value="Leucine zipper domain"/>
    <property type="match status" value="1"/>
</dbReference>
<accession>A0A8C7IYH8</accession>
<keyword evidence="5" id="KW-0539">Nucleus</keyword>
<dbReference type="PROSITE" id="PS00036">
    <property type="entry name" value="BZIP_BASIC"/>
    <property type="match status" value="1"/>
</dbReference>
<evidence type="ECO:0000256" key="1">
    <source>
        <dbReference type="ARBA" id="ARBA00006882"/>
    </source>
</evidence>
<dbReference type="GO" id="GO:0042127">
    <property type="term" value="P:regulation of cell population proliferation"/>
    <property type="evidence" value="ECO:0007669"/>
    <property type="project" value="TreeGrafter"/>
</dbReference>
<evidence type="ECO:0000256" key="3">
    <source>
        <dbReference type="ARBA" id="ARBA00023125"/>
    </source>
</evidence>
<dbReference type="FunFam" id="1.20.5.170:FF:000012">
    <property type="entry name" value="Putative transcription factor AP-1"/>
    <property type="match status" value="1"/>
</dbReference>
<evidence type="ECO:0000256" key="7">
    <source>
        <dbReference type="ARBA" id="ARBA00030589"/>
    </source>
</evidence>
<dbReference type="Ensembl" id="ENSOKIT00005082484.1">
    <property type="protein sequence ID" value="ENSOKIP00005077398.1"/>
    <property type="gene ID" value="ENSOKIG00005033465.1"/>
</dbReference>
<dbReference type="GO" id="GO:0000978">
    <property type="term" value="F:RNA polymerase II cis-regulatory region sequence-specific DNA binding"/>
    <property type="evidence" value="ECO:0007669"/>
    <property type="project" value="TreeGrafter"/>
</dbReference>
<evidence type="ECO:0000313" key="10">
    <source>
        <dbReference type="Ensembl" id="ENSOKIP00005077398.1"/>
    </source>
</evidence>
<sequence>MEFLGLGSKQASRGLGVCIAVVPLGKSAGSGREEQEKLSHYYCFSLRHKSVLNTRGIASLHSYNSMMKKDMSLNLDEQSSNLKPNLRDADGILNSSDLGLLKLATPDLERLIIQSNGMVTTNPTSQFLYPKSASDEQEFAEGFVKALEDLHKQNQLSEGTCAPPDRLDLIGSNAAPVGLPSDLPVYTTLNGYGNSPLGTTVNYSTDTIPFPPPPSNLMSAHQQAAAAALSRLQAFKDEPQTVPDMQCFVDSPPLSPIDMDNQERIKAERKKLRNRIAASKCRKRKLERISRLEDKVKNLKTQNTELASTASVLREQVAQLKQKVMNHVSNGCQLMPKQVQVY</sequence>
<keyword evidence="4" id="KW-0804">Transcription</keyword>
<evidence type="ECO:0000256" key="2">
    <source>
        <dbReference type="ARBA" id="ARBA00023015"/>
    </source>
</evidence>
<dbReference type="Pfam" id="PF00170">
    <property type="entry name" value="bZIP_1"/>
    <property type="match status" value="1"/>
</dbReference>
<gene>
    <name evidence="10" type="primary">JUND</name>
</gene>
<dbReference type="GO" id="GO:0000981">
    <property type="term" value="F:DNA-binding transcription factor activity, RNA polymerase II-specific"/>
    <property type="evidence" value="ECO:0007669"/>
    <property type="project" value="TreeGrafter"/>
</dbReference>
<reference evidence="10" key="2">
    <citation type="submission" date="2025-09" db="UniProtKB">
        <authorList>
            <consortium name="Ensembl"/>
        </authorList>
    </citation>
    <scope>IDENTIFICATION</scope>
</reference>
<dbReference type="PROSITE" id="PS50217">
    <property type="entry name" value="BZIP"/>
    <property type="match status" value="1"/>
</dbReference>
<evidence type="ECO:0000256" key="5">
    <source>
        <dbReference type="ARBA" id="ARBA00023242"/>
    </source>
</evidence>
<dbReference type="InterPro" id="IPR004827">
    <property type="entry name" value="bZIP"/>
</dbReference>
<dbReference type="PANTHER" id="PTHR11462">
    <property type="entry name" value="JUN TRANSCRIPTION FACTOR-RELATED"/>
    <property type="match status" value="1"/>
</dbReference>
<dbReference type="Pfam" id="PF03957">
    <property type="entry name" value="Jun"/>
    <property type="match status" value="1"/>
</dbReference>
<dbReference type="CDD" id="cd14696">
    <property type="entry name" value="bZIP_Jun"/>
    <property type="match status" value="1"/>
</dbReference>
<dbReference type="AlphaFoldDB" id="A0A8C7IYH8"/>
<keyword evidence="3" id="KW-0238">DNA-binding</keyword>
<feature type="coiled-coil region" evidence="8">
    <location>
        <begin position="262"/>
        <end position="323"/>
    </location>
</feature>
<dbReference type="InterPro" id="IPR046347">
    <property type="entry name" value="bZIP_sf"/>
</dbReference>
<evidence type="ECO:0000256" key="4">
    <source>
        <dbReference type="ARBA" id="ARBA00023163"/>
    </source>
</evidence>
<evidence type="ECO:0000256" key="6">
    <source>
        <dbReference type="ARBA" id="ARBA00029506"/>
    </source>
</evidence>
<dbReference type="InterPro" id="IPR008917">
    <property type="entry name" value="TF_DNA-bd_sf"/>
</dbReference>
<keyword evidence="2" id="KW-0805">Transcription regulation</keyword>
<organism evidence="10 11">
    <name type="scientific">Oncorhynchus kisutch</name>
    <name type="common">Coho salmon</name>
    <name type="synonym">Salmo kisutch</name>
    <dbReference type="NCBI Taxonomy" id="8019"/>
    <lineage>
        <taxon>Eukaryota</taxon>
        <taxon>Metazoa</taxon>
        <taxon>Chordata</taxon>
        <taxon>Craniata</taxon>
        <taxon>Vertebrata</taxon>
        <taxon>Euteleostomi</taxon>
        <taxon>Actinopterygii</taxon>
        <taxon>Neopterygii</taxon>
        <taxon>Teleostei</taxon>
        <taxon>Protacanthopterygii</taxon>
        <taxon>Salmoniformes</taxon>
        <taxon>Salmonidae</taxon>
        <taxon>Salmoninae</taxon>
        <taxon>Oncorhynchus</taxon>
    </lineage>
</organism>
<dbReference type="Proteomes" id="UP000694557">
    <property type="component" value="Unassembled WGS sequence"/>
</dbReference>
<dbReference type="GO" id="GO:0051726">
    <property type="term" value="P:regulation of cell cycle"/>
    <property type="evidence" value="ECO:0007669"/>
    <property type="project" value="TreeGrafter"/>
</dbReference>
<name>A0A8C7IYH8_ONCKI</name>